<name>A0A8I3AIB7_VERLO</name>
<dbReference type="Proteomes" id="UP000689129">
    <property type="component" value="Unassembled WGS sequence"/>
</dbReference>
<organism evidence="2 3">
    <name type="scientific">Verticillium longisporum</name>
    <name type="common">Verticillium dahliae var. longisporum</name>
    <dbReference type="NCBI Taxonomy" id="100787"/>
    <lineage>
        <taxon>Eukaryota</taxon>
        <taxon>Fungi</taxon>
        <taxon>Dikarya</taxon>
        <taxon>Ascomycota</taxon>
        <taxon>Pezizomycotina</taxon>
        <taxon>Sordariomycetes</taxon>
        <taxon>Hypocreomycetidae</taxon>
        <taxon>Glomerellales</taxon>
        <taxon>Plectosphaerellaceae</taxon>
        <taxon>Verticillium</taxon>
    </lineage>
</organism>
<comment type="caution">
    <text evidence="2">The sequence shown here is derived from an EMBL/GenBank/DDBJ whole genome shotgun (WGS) entry which is preliminary data.</text>
</comment>
<feature type="region of interest" description="Disordered" evidence="1">
    <location>
        <begin position="45"/>
        <end position="67"/>
    </location>
</feature>
<sequence length="97" mass="10736">MRPRRSDWMEGQSSTSARFACGQTKIDWCEALSMMKWSTFTLSSRRRRVQGTRDKSGNAPAPAGRKGYVYEGREGISRLLQPTAIGDADKALSAGHV</sequence>
<evidence type="ECO:0000313" key="3">
    <source>
        <dbReference type="Proteomes" id="UP000689129"/>
    </source>
</evidence>
<evidence type="ECO:0000313" key="2">
    <source>
        <dbReference type="EMBL" id="KAG7110053.1"/>
    </source>
</evidence>
<proteinExistence type="predicted"/>
<protein>
    <submittedName>
        <fullName evidence="2">Uncharacterized protein</fullName>
    </submittedName>
</protein>
<gene>
    <name evidence="2" type="ORF">HYQ45_017708</name>
</gene>
<accession>A0A8I3AIB7</accession>
<evidence type="ECO:0000256" key="1">
    <source>
        <dbReference type="SAM" id="MobiDB-lite"/>
    </source>
</evidence>
<dbReference type="EMBL" id="JAEMWZ010000614">
    <property type="protein sequence ID" value="KAG7110053.1"/>
    <property type="molecule type" value="Genomic_DNA"/>
</dbReference>
<dbReference type="AlphaFoldDB" id="A0A8I3AIB7"/>
<reference evidence="2" key="1">
    <citation type="journal article" date="2021" name="Mol. Plant Pathol.">
        <title>A 20-kb lineage-specific genomic region tames virulence in pathogenic amphidiploid Verticillium longisporum.</title>
        <authorList>
            <person name="Harting R."/>
            <person name="Starke J."/>
            <person name="Kusch H."/>
            <person name="Poggeler S."/>
            <person name="Maurus I."/>
            <person name="Schluter R."/>
            <person name="Landesfeind M."/>
            <person name="Bulla I."/>
            <person name="Nowrousian M."/>
            <person name="de Jonge R."/>
            <person name="Stahlhut G."/>
            <person name="Hoff K.J."/>
            <person name="Asshauer K.P."/>
            <person name="Thurmer A."/>
            <person name="Stanke M."/>
            <person name="Daniel R."/>
            <person name="Morgenstern B."/>
            <person name="Thomma B.P.H.J."/>
            <person name="Kronstad J.W."/>
            <person name="Braus-Stromeyer S.A."/>
            <person name="Braus G.H."/>
        </authorList>
    </citation>
    <scope>NUCLEOTIDE SEQUENCE</scope>
    <source>
        <strain evidence="2">Vl32</strain>
    </source>
</reference>